<dbReference type="Proteomes" id="UP000236654">
    <property type="component" value="Unassembled WGS sequence"/>
</dbReference>
<dbReference type="RefSeq" id="WP_101335817.1">
    <property type="nucleotide sequence ID" value="NZ_PJNI01000027.1"/>
</dbReference>
<sequence length="338" mass="39434">MKPIHTIFYSWQSDLPKDTNLNAIRQSIREASSLVESEIEETRIEVDEATRDTTGSPNIPKTIFDKISASDIFICDLTTINSTAPTDFRRVPNPNVLIELGYAIATLGWERIIMVFNQVHGTFPTDLPFDIDRHRSTPFRITDKKDNNGKSQLSQVMKVAIQAIIEKSPLKPDEKRKETPEQRKRNIDVSNLKWALNTIHIPTFDYFLEEIPDKIIGKIFYFKDSFVSVLDSNTFHIYDQELLKLLTKFKDNWIKSLSFYQHYGPDGSGKNYRFYLVMDTFQSEQAEKDFNTIVKIRLELEKDFKNLLQFVRNNYLEIDLDETSKNAFESYKTDIENE</sequence>
<proteinExistence type="predicted"/>
<evidence type="ECO:0000313" key="3">
    <source>
        <dbReference type="Proteomes" id="UP000236654"/>
    </source>
</evidence>
<dbReference type="EMBL" id="PJNI01000027">
    <property type="protein sequence ID" value="PKR79506.1"/>
    <property type="molecule type" value="Genomic_DNA"/>
</dbReference>
<name>A0A2I0QYU8_9FLAO</name>
<comment type="caution">
    <text evidence="2">The sequence shown here is derived from an EMBL/GenBank/DDBJ whole genome shotgun (WGS) entry which is preliminary data.</text>
</comment>
<gene>
    <name evidence="2" type="ORF">CW751_14875</name>
</gene>
<dbReference type="InterPro" id="IPR019302">
    <property type="entry name" value="CAP12/PCTIR_TIR_dom"/>
</dbReference>
<organism evidence="2 3">
    <name type="scientific">Brumimicrobium salinarum</name>
    <dbReference type="NCBI Taxonomy" id="2058658"/>
    <lineage>
        <taxon>Bacteria</taxon>
        <taxon>Pseudomonadati</taxon>
        <taxon>Bacteroidota</taxon>
        <taxon>Flavobacteriia</taxon>
        <taxon>Flavobacteriales</taxon>
        <taxon>Crocinitomicaceae</taxon>
        <taxon>Brumimicrobium</taxon>
    </lineage>
</organism>
<reference evidence="2 3" key="1">
    <citation type="submission" date="2017-12" db="EMBL/GenBank/DDBJ databases">
        <title>The draft genome sequence of Brumimicrobium saltpan LHR20.</title>
        <authorList>
            <person name="Do Z.-J."/>
            <person name="Luo H.-R."/>
        </authorList>
    </citation>
    <scope>NUCLEOTIDE SEQUENCE [LARGE SCALE GENOMIC DNA]</scope>
    <source>
        <strain evidence="2 3">LHR20</strain>
    </source>
</reference>
<dbReference type="AlphaFoldDB" id="A0A2I0QYU8"/>
<dbReference type="Pfam" id="PF10137">
    <property type="entry name" value="CAP12-PCTIR_TIR"/>
    <property type="match status" value="1"/>
</dbReference>
<feature type="domain" description="CD-NTase-associated protein 12/Pycsar effector protein TIR" evidence="1">
    <location>
        <begin position="34"/>
        <end position="127"/>
    </location>
</feature>
<keyword evidence="3" id="KW-1185">Reference proteome</keyword>
<evidence type="ECO:0000313" key="2">
    <source>
        <dbReference type="EMBL" id="PKR79506.1"/>
    </source>
</evidence>
<protein>
    <recommendedName>
        <fullName evidence="1">CD-NTase-associated protein 12/Pycsar effector protein TIR domain-containing protein</fullName>
    </recommendedName>
</protein>
<accession>A0A2I0QYU8</accession>
<dbReference type="OrthoDB" id="8910972at2"/>
<evidence type="ECO:0000259" key="1">
    <source>
        <dbReference type="Pfam" id="PF10137"/>
    </source>
</evidence>